<keyword evidence="2" id="KW-0677">Repeat</keyword>
<feature type="domain" description="TF-B3" evidence="7">
    <location>
        <begin position="52"/>
        <end position="105"/>
    </location>
</feature>
<keyword evidence="3" id="KW-0805">Transcription regulation</keyword>
<dbReference type="GO" id="GO:0003677">
    <property type="term" value="F:DNA binding"/>
    <property type="evidence" value="ECO:0007669"/>
    <property type="project" value="UniProtKB-KW"/>
</dbReference>
<dbReference type="CDD" id="cd10017">
    <property type="entry name" value="B3_DNA"/>
    <property type="match status" value="3"/>
</dbReference>
<feature type="domain" description="TF-B3" evidence="7">
    <location>
        <begin position="388"/>
        <end position="490"/>
    </location>
</feature>
<comment type="caution">
    <text evidence="8">The sequence shown here is derived from an EMBL/GenBank/DDBJ whole genome shotgun (WGS) entry which is preliminary data.</text>
</comment>
<evidence type="ECO:0000256" key="5">
    <source>
        <dbReference type="ARBA" id="ARBA00023163"/>
    </source>
</evidence>
<evidence type="ECO:0000256" key="3">
    <source>
        <dbReference type="ARBA" id="ARBA00023015"/>
    </source>
</evidence>
<proteinExistence type="predicted"/>
<dbReference type="AlphaFoldDB" id="A0A0K9PGY8"/>
<dbReference type="PANTHER" id="PTHR31674">
    <property type="entry name" value="B3 DOMAIN-CONTAINING PROTEIN REM-LIKE 3-RELATED"/>
    <property type="match status" value="1"/>
</dbReference>
<sequence>MSDMTGTRFNSHTKPMFFCILKPDFLSKMDIPPAFIWNLIPEKIAKVWDSLGHSWLFKIRGTHPNFYFDEGWKKFAKTFNLEVGYMLLFCYEGNMNFSVIIFGNNSCLKEYALEFIDKSKKNTIERLYTRDDLDKSIDHKKIKLEAPNPSSLTEIHNAQFQQGCGNQRLEHLVKMPEKFIATTIVADNGSAFSLTLDSSSRTKEEQRHEHACLPLKIPLCNHTDTDGTVLNTVQPYDHDDEQQAAQASNTINDGSMICAENAPPSYRITLMPSHLQGRYYLYIPVRFREQTGISDEHTLFLKDPNNNLWETQLSHSTKNRLLVSRGWKEFCLNNKLKLGDDCEFKFCSELKDNKKILQVEIFKKPQRERLKAIKIKKTCGTNLSSTPSFWITVTSYCLVQNNIAIPNAFVTATDLLHKNTVELKDDTDGYICPVDLRHSTRNRVIFGNSSWKKFCSRYNFKEGDILAFQFESKSGSNGIDTFHFRILQEPPLQDEIE</sequence>
<dbReference type="GO" id="GO:0005634">
    <property type="term" value="C:nucleus"/>
    <property type="evidence" value="ECO:0007669"/>
    <property type="project" value="UniProtKB-SubCell"/>
</dbReference>
<gene>
    <name evidence="8" type="ORF">ZOSMA_246G00310</name>
</gene>
<dbReference type="STRING" id="29655.A0A0K9PGY8"/>
<evidence type="ECO:0000256" key="2">
    <source>
        <dbReference type="ARBA" id="ARBA00022737"/>
    </source>
</evidence>
<evidence type="ECO:0000256" key="4">
    <source>
        <dbReference type="ARBA" id="ARBA00023125"/>
    </source>
</evidence>
<evidence type="ECO:0000313" key="8">
    <source>
        <dbReference type="EMBL" id="KMZ68239.1"/>
    </source>
</evidence>
<dbReference type="Pfam" id="PF02362">
    <property type="entry name" value="B3"/>
    <property type="match status" value="3"/>
</dbReference>
<evidence type="ECO:0000259" key="7">
    <source>
        <dbReference type="PROSITE" id="PS50863"/>
    </source>
</evidence>
<comment type="subcellular location">
    <subcellularLocation>
        <location evidence="1">Nucleus</location>
    </subcellularLocation>
</comment>
<dbReference type="PROSITE" id="PS50863">
    <property type="entry name" value="B3"/>
    <property type="match status" value="3"/>
</dbReference>
<evidence type="ECO:0000256" key="1">
    <source>
        <dbReference type="ARBA" id="ARBA00004123"/>
    </source>
</evidence>
<organism evidence="8 9">
    <name type="scientific">Zostera marina</name>
    <name type="common">Eelgrass</name>
    <dbReference type="NCBI Taxonomy" id="29655"/>
    <lineage>
        <taxon>Eukaryota</taxon>
        <taxon>Viridiplantae</taxon>
        <taxon>Streptophyta</taxon>
        <taxon>Embryophyta</taxon>
        <taxon>Tracheophyta</taxon>
        <taxon>Spermatophyta</taxon>
        <taxon>Magnoliopsida</taxon>
        <taxon>Liliopsida</taxon>
        <taxon>Zosteraceae</taxon>
        <taxon>Zostera</taxon>
    </lineage>
</organism>
<keyword evidence="5" id="KW-0804">Transcription</keyword>
<evidence type="ECO:0000256" key="6">
    <source>
        <dbReference type="ARBA" id="ARBA00023242"/>
    </source>
</evidence>
<reference evidence="9" key="1">
    <citation type="journal article" date="2016" name="Nature">
        <title>The genome of the seagrass Zostera marina reveals angiosperm adaptation to the sea.</title>
        <authorList>
            <person name="Olsen J.L."/>
            <person name="Rouze P."/>
            <person name="Verhelst B."/>
            <person name="Lin Y.-C."/>
            <person name="Bayer T."/>
            <person name="Collen J."/>
            <person name="Dattolo E."/>
            <person name="De Paoli E."/>
            <person name="Dittami S."/>
            <person name="Maumus F."/>
            <person name="Michel G."/>
            <person name="Kersting A."/>
            <person name="Lauritano C."/>
            <person name="Lohaus R."/>
            <person name="Toepel M."/>
            <person name="Tonon T."/>
            <person name="Vanneste K."/>
            <person name="Amirebrahimi M."/>
            <person name="Brakel J."/>
            <person name="Bostroem C."/>
            <person name="Chovatia M."/>
            <person name="Grimwood J."/>
            <person name="Jenkins J.W."/>
            <person name="Jueterbock A."/>
            <person name="Mraz A."/>
            <person name="Stam W.T."/>
            <person name="Tice H."/>
            <person name="Bornberg-Bauer E."/>
            <person name="Green P.J."/>
            <person name="Pearson G.A."/>
            <person name="Procaccini G."/>
            <person name="Duarte C.M."/>
            <person name="Schmutz J."/>
            <person name="Reusch T.B.H."/>
            <person name="Van de Peer Y."/>
        </authorList>
    </citation>
    <scope>NUCLEOTIDE SEQUENCE [LARGE SCALE GENOMIC DNA]</scope>
    <source>
        <strain evidence="9">cv. Finnish</strain>
    </source>
</reference>
<dbReference type="OMA" id="SMICAEN"/>
<keyword evidence="4" id="KW-0238">DNA-binding</keyword>
<dbReference type="SMART" id="SM01019">
    <property type="entry name" value="B3"/>
    <property type="match status" value="3"/>
</dbReference>
<dbReference type="OrthoDB" id="696439at2759"/>
<keyword evidence="9" id="KW-1185">Reference proteome</keyword>
<dbReference type="SUPFAM" id="SSF101936">
    <property type="entry name" value="DNA-binding pseudobarrel domain"/>
    <property type="match status" value="3"/>
</dbReference>
<dbReference type="InterPro" id="IPR003340">
    <property type="entry name" value="B3_DNA-bd"/>
</dbReference>
<evidence type="ECO:0000313" key="9">
    <source>
        <dbReference type="Proteomes" id="UP000036987"/>
    </source>
</evidence>
<dbReference type="PANTHER" id="PTHR31674:SF62">
    <property type="entry name" value="B3 DOMAIN-CONTAINING PROTEIN REM14-RELATED"/>
    <property type="match status" value="1"/>
</dbReference>
<feature type="domain" description="TF-B3" evidence="7">
    <location>
        <begin position="266"/>
        <end position="365"/>
    </location>
</feature>
<dbReference type="Gene3D" id="2.40.330.10">
    <property type="entry name" value="DNA-binding pseudobarrel domain"/>
    <property type="match status" value="3"/>
</dbReference>
<dbReference type="Proteomes" id="UP000036987">
    <property type="component" value="Unassembled WGS sequence"/>
</dbReference>
<name>A0A0K9PGY8_ZOSMR</name>
<dbReference type="InterPro" id="IPR015300">
    <property type="entry name" value="DNA-bd_pseudobarrel_sf"/>
</dbReference>
<dbReference type="InterPro" id="IPR039218">
    <property type="entry name" value="REM_fam"/>
</dbReference>
<protein>
    <recommendedName>
        <fullName evidence="7">TF-B3 domain-containing protein</fullName>
    </recommendedName>
</protein>
<accession>A0A0K9PGY8</accession>
<keyword evidence="6" id="KW-0539">Nucleus</keyword>
<dbReference type="EMBL" id="LFYR01000857">
    <property type="protein sequence ID" value="KMZ68239.1"/>
    <property type="molecule type" value="Genomic_DNA"/>
</dbReference>